<dbReference type="KEGG" id="efe:EFER_0557"/>
<gene>
    <name evidence="2" type="ordered locus">EFER_0557</name>
</gene>
<keyword evidence="1" id="KW-0812">Transmembrane</keyword>
<dbReference type="HOGENOM" id="CLU_3079928_0_0_6"/>
<protein>
    <submittedName>
        <fullName evidence="2">Uncharacterized protein</fullName>
    </submittedName>
</protein>
<evidence type="ECO:0000313" key="3">
    <source>
        <dbReference type="Proteomes" id="UP000000745"/>
    </source>
</evidence>
<proteinExistence type="predicted"/>
<keyword evidence="1" id="KW-0472">Membrane</keyword>
<dbReference type="EMBL" id="CU928158">
    <property type="protein sequence ID" value="CAQ88104.1"/>
    <property type="molecule type" value="Genomic_DNA"/>
</dbReference>
<name>B7LJH3_ESCF3</name>
<reference evidence="3" key="1">
    <citation type="journal article" date="2009" name="PLoS Genet.">
        <title>Organised genome dynamics in the Escherichia coli species results in highly diverse adaptive paths.</title>
        <authorList>
            <person name="Touchon M."/>
            <person name="Hoede C."/>
            <person name="Tenaillon O."/>
            <person name="Barbe V."/>
            <person name="Baeriswyl S."/>
            <person name="Bidet P."/>
            <person name="Bingen E."/>
            <person name="Bonacorsi S."/>
            <person name="Bouchier C."/>
            <person name="Bouvet O."/>
            <person name="Calteau A."/>
            <person name="Chiapello H."/>
            <person name="Clermont O."/>
            <person name="Cruveiller S."/>
            <person name="Danchin A."/>
            <person name="Diard M."/>
            <person name="Dossat C."/>
            <person name="Karoui M.E."/>
            <person name="Frapy E."/>
            <person name="Garry L."/>
            <person name="Ghigo J.M."/>
            <person name="Gilles A.M."/>
            <person name="Johnson J."/>
            <person name="Le Bouguenec C."/>
            <person name="Lescat M."/>
            <person name="Mangenot S."/>
            <person name="Martinez-Jehanne V."/>
            <person name="Matic I."/>
            <person name="Nassif X."/>
            <person name="Oztas S."/>
            <person name="Petit M.A."/>
            <person name="Pichon C."/>
            <person name="Rouy Z."/>
            <person name="Ruf C.S."/>
            <person name="Schneider D."/>
            <person name="Tourret J."/>
            <person name="Vacherie B."/>
            <person name="Vallenet D."/>
            <person name="Medigue C."/>
            <person name="Rocha E.P.C."/>
            <person name="Denamur E."/>
        </authorList>
    </citation>
    <scope>NUCLEOTIDE SEQUENCE [LARGE SCALE GENOMIC DNA]</scope>
    <source>
        <strain evidence="3">ATCC 35469 / DSM 13698 / BCRC 15582 / CCUG 18766 / IAM 14443 / JCM 21226 / LMG 7866 / NBRC 102419 / NCTC 12128 / CDC 0568-73</strain>
    </source>
</reference>
<keyword evidence="3" id="KW-1185">Reference proteome</keyword>
<keyword evidence="1" id="KW-1133">Transmembrane helix</keyword>
<dbReference type="AlphaFoldDB" id="B7LJH3"/>
<accession>B7LJH3</accession>
<sequence>MDISRDLYLITFLVVDYFCEMHLDFFLQYSVLEMGFLFAKQILTQKCMLGML</sequence>
<dbReference type="Proteomes" id="UP000000745">
    <property type="component" value="Chromosome"/>
</dbReference>
<feature type="transmembrane region" description="Helical" evidence="1">
    <location>
        <begin position="7"/>
        <end position="27"/>
    </location>
</feature>
<organism evidence="2 3">
    <name type="scientific">Escherichia fergusonii (strain ATCC 35469 / DSM 13698 / CCUG 18766 / IAM 14443 / JCM 21226 / LMG 7866 / NBRC 102419 / NCTC 12128 / CDC 0568-73)</name>
    <dbReference type="NCBI Taxonomy" id="585054"/>
    <lineage>
        <taxon>Bacteria</taxon>
        <taxon>Pseudomonadati</taxon>
        <taxon>Pseudomonadota</taxon>
        <taxon>Gammaproteobacteria</taxon>
        <taxon>Enterobacterales</taxon>
        <taxon>Enterobacteriaceae</taxon>
        <taxon>Escherichia</taxon>
    </lineage>
</organism>
<evidence type="ECO:0000313" key="2">
    <source>
        <dbReference type="EMBL" id="CAQ88104.1"/>
    </source>
</evidence>
<evidence type="ECO:0000256" key="1">
    <source>
        <dbReference type="SAM" id="Phobius"/>
    </source>
</evidence>